<evidence type="ECO:0000313" key="11">
    <source>
        <dbReference type="Proteomes" id="UP000570595"/>
    </source>
</evidence>
<dbReference type="Gene3D" id="3.30.40.10">
    <property type="entry name" value="Zinc/RING finger domain, C3HC4 (zinc finger)"/>
    <property type="match status" value="1"/>
</dbReference>
<dbReference type="Gene3D" id="3.40.800.20">
    <property type="entry name" value="Histone deacetylase domain"/>
    <property type="match status" value="2"/>
</dbReference>
<dbReference type="PANTHER" id="PTHR24123:SF33">
    <property type="entry name" value="PROTEIN HOS4"/>
    <property type="match status" value="1"/>
</dbReference>
<keyword evidence="2" id="KW-0677">Repeat</keyword>
<dbReference type="InterPro" id="IPR023801">
    <property type="entry name" value="His_deacetylse_dom"/>
</dbReference>
<evidence type="ECO:0000313" key="10">
    <source>
        <dbReference type="EMBL" id="KAF4653448.1"/>
    </source>
</evidence>
<evidence type="ECO:0000256" key="8">
    <source>
        <dbReference type="SAM" id="MobiDB-lite"/>
    </source>
</evidence>
<dbReference type="InterPro" id="IPR002110">
    <property type="entry name" value="Ankyrin_rpt"/>
</dbReference>
<dbReference type="InterPro" id="IPR019786">
    <property type="entry name" value="Zinc_finger_PHD-type_CS"/>
</dbReference>
<dbReference type="InterPro" id="IPR011011">
    <property type="entry name" value="Znf_FYVE_PHD"/>
</dbReference>
<feature type="domain" description="PHD-type" evidence="9">
    <location>
        <begin position="263"/>
        <end position="322"/>
    </location>
</feature>
<accession>A0A7J6L1X7</accession>
<dbReference type="PROSITE" id="PS50088">
    <property type="entry name" value="ANK_REPEAT"/>
    <property type="match status" value="5"/>
</dbReference>
<dbReference type="InterPro" id="IPR013083">
    <property type="entry name" value="Znf_RING/FYVE/PHD"/>
</dbReference>
<dbReference type="InterPro" id="IPR037138">
    <property type="entry name" value="His_deacetylse_dom_sf"/>
</dbReference>
<keyword evidence="3 7" id="KW-0863">Zinc-finger</keyword>
<evidence type="ECO:0000256" key="4">
    <source>
        <dbReference type="ARBA" id="ARBA00022833"/>
    </source>
</evidence>
<feature type="repeat" description="ANK" evidence="6">
    <location>
        <begin position="869"/>
        <end position="902"/>
    </location>
</feature>
<feature type="repeat" description="ANK" evidence="6">
    <location>
        <begin position="789"/>
        <end position="821"/>
    </location>
</feature>
<proteinExistence type="predicted"/>
<keyword evidence="1" id="KW-0479">Metal-binding</keyword>
<dbReference type="Pfam" id="PF00850">
    <property type="entry name" value="Hist_deacetyl"/>
    <property type="match status" value="1"/>
</dbReference>
<dbReference type="InterPro" id="IPR036770">
    <property type="entry name" value="Ankyrin_rpt-contain_sf"/>
</dbReference>
<dbReference type="PANTHER" id="PTHR24123">
    <property type="entry name" value="ANKYRIN REPEAT-CONTAINING"/>
    <property type="match status" value="1"/>
</dbReference>
<dbReference type="SUPFAM" id="SSF52768">
    <property type="entry name" value="Arginase/deacetylase"/>
    <property type="match status" value="2"/>
</dbReference>
<evidence type="ECO:0000256" key="3">
    <source>
        <dbReference type="ARBA" id="ARBA00022771"/>
    </source>
</evidence>
<evidence type="ECO:0000256" key="5">
    <source>
        <dbReference type="ARBA" id="ARBA00023043"/>
    </source>
</evidence>
<dbReference type="Pfam" id="PF12796">
    <property type="entry name" value="Ank_2"/>
    <property type="match status" value="2"/>
</dbReference>
<dbReference type="Gene3D" id="1.25.40.20">
    <property type="entry name" value="Ankyrin repeat-containing domain"/>
    <property type="match status" value="3"/>
</dbReference>
<keyword evidence="4" id="KW-0862">Zinc</keyword>
<dbReference type="InterPro" id="IPR051165">
    <property type="entry name" value="Multifunctional_ANK_Repeat"/>
</dbReference>
<evidence type="ECO:0000256" key="2">
    <source>
        <dbReference type="ARBA" id="ARBA00022737"/>
    </source>
</evidence>
<dbReference type="SUPFAM" id="SSF57903">
    <property type="entry name" value="FYVE/PHD zinc finger"/>
    <property type="match status" value="1"/>
</dbReference>
<evidence type="ECO:0000256" key="6">
    <source>
        <dbReference type="PROSITE-ProRule" id="PRU00023"/>
    </source>
</evidence>
<feature type="repeat" description="ANK" evidence="6">
    <location>
        <begin position="1050"/>
        <end position="1071"/>
    </location>
</feature>
<comment type="caution">
    <text evidence="10">The sequence shown here is derived from an EMBL/GenBank/DDBJ whole genome shotgun (WGS) entry which is preliminary data.</text>
</comment>
<dbReference type="SMART" id="SM00248">
    <property type="entry name" value="ANK"/>
    <property type="match status" value="7"/>
</dbReference>
<dbReference type="InterPro" id="IPR000286">
    <property type="entry name" value="HDACs"/>
</dbReference>
<organism evidence="10 11">
    <name type="scientific">Perkinsus olseni</name>
    <name type="common">Perkinsus atlanticus</name>
    <dbReference type="NCBI Taxonomy" id="32597"/>
    <lineage>
        <taxon>Eukaryota</taxon>
        <taxon>Sar</taxon>
        <taxon>Alveolata</taxon>
        <taxon>Perkinsozoa</taxon>
        <taxon>Perkinsea</taxon>
        <taxon>Perkinsida</taxon>
        <taxon>Perkinsidae</taxon>
        <taxon>Perkinsus</taxon>
    </lineage>
</organism>
<feature type="region of interest" description="Disordered" evidence="8">
    <location>
        <begin position="1081"/>
        <end position="1102"/>
    </location>
</feature>
<feature type="non-terminal residue" evidence="10">
    <location>
        <position position="1"/>
    </location>
</feature>
<dbReference type="PROSITE" id="PS50297">
    <property type="entry name" value="ANK_REP_REGION"/>
    <property type="match status" value="4"/>
</dbReference>
<name>A0A7J6L1X7_PEROL</name>
<dbReference type="PROSITE" id="PS50016">
    <property type="entry name" value="ZF_PHD_2"/>
    <property type="match status" value="1"/>
</dbReference>
<reference evidence="10 11" key="1">
    <citation type="submission" date="2020-04" db="EMBL/GenBank/DDBJ databases">
        <title>Perkinsus olseni comparative genomics.</title>
        <authorList>
            <person name="Bogema D.R."/>
        </authorList>
    </citation>
    <scope>NUCLEOTIDE SEQUENCE [LARGE SCALE GENOMIC DNA]</scope>
    <source>
        <strain evidence="10">ATCC PRA-179</strain>
    </source>
</reference>
<evidence type="ECO:0000259" key="9">
    <source>
        <dbReference type="PROSITE" id="PS50016"/>
    </source>
</evidence>
<dbReference type="PRINTS" id="PR01270">
    <property type="entry name" value="HDASUPER"/>
</dbReference>
<sequence length="1425" mass="156873">SSPSHLSYEDRSSEYTPSDVSSPTRRASSTSRTPPSTSSCKKPIIFFNPIFVEHEGGGQDKGGKWLEEIVKKLRRRRVARASQRTLSRACEWVSDASRGVTLDEIAATGVHSEDYLRDLQAVDQHINSGRVLKQRGVDLASKQCCSIIGRRRAEVPGECIMDTHTSSAALLRCGLTRDALQTVLSDETPVALVLARPACHHVPFYLGIEGDDTGGLNFVSIKLIFAAVSSFYVLPYCGGKGSNVQPFAAIFDSPAKSSDSTESVKCCQCKKGDNERCLLVCDNPDCGHGWHSFCLPYPLGHDVLFMKDFRDRKWFCPECLSTEGRISSAEADACRLLITVCQGRAKESPSPPSCTDSPEAKALKKLPIGNEISLGFCFINAVAFAVKELLNSLSGDKRIMILDVDVHHGNGNETAFYDDPRVLTFSIHRYGPDRTGDYVMPGTGDGAVPESVGMNLNFEMHEGDGDREYVDVITRIVRPVVEQWRPDMMVLLCGFDAIDHSSAAVSFTGPGMDCKLSPEWFGWVYPYLASIVPSGRMVCCTEGGYNPESTGQAGWLLVGSIIEHLAAIERDRHRAVAAAIERRPDVLPVSDFTFMNALASSTEFLPGKSLPSKVVSVGPYSQAPLDGVYFEARLEALHAAIEKNHLSDVNRELAIAGPDALVLDECYSPHAVRSCRTPLRHAAFCGHSNIVEALLEQPNTSAMAHYTEDGWSALHSAASQGHDEVVIAFLTKSSDIHSSARFDGFGVLHVVAEICNRKLASDGADVMAHALKYYRGQVHERSTRGRFMREWTPLHVCCLKGKVRAAQLLLKAGAKPSARTGAICIHSALFNDIASGRVRVGKIEPDRDADDGTLPKNRYPWLHLDMVDEGLLPIHLAALGGHFKTVMMLLKQYGGDPSSTSLKHQWTVLHYAVWGGNLNLVQELCRLTNRKFVNARDRRSDGSQWTPLVVAVARQNTDIEPSEGENLLRGRVNSTATFWQCVEEGTPAQPRVQCLLSFGADPTETVQSADFPGCHFLESHPSIHGDVSPIGSTRLDGEPNCGCKWSGEDEGITLLHLAVVAGDVPMLRLLVPILTGKHRRKHRVQLSGKGHPVATKEERKSAGRFDDSIVTGDNVDHNANLDPLGFETSQGWTCAVLAVLLHTIDPEMRLRLRFVRGTLAQRDTCNRKEVLDYIFGEAGRDGRSCFGEDHGSPPSVPQRLDCVCQSLCIKVLESFASTCRLFSQEATLFRCTHVTLLRACHSNRYAVAQYLLHNGLAQPACPFIKPVSARPVHVCASSGYGELLQLLVDAGGDPSEVDEQGRKPIWKLNDFHRRNSEFLVEQLAQASSKVGELPSMVQKQARDLLELVEEAAAEHAVEEVVEEAVEVAVEEAVEEVHVQCYFWIREWGLYRLTHRSYLKMHQIEGLRFLNVQDEQPFGCFVDPVQ</sequence>
<feature type="repeat" description="ANK" evidence="6">
    <location>
        <begin position="709"/>
        <end position="741"/>
    </location>
</feature>
<dbReference type="InterPro" id="IPR019787">
    <property type="entry name" value="Znf_PHD-finger"/>
</dbReference>
<dbReference type="Proteomes" id="UP000570595">
    <property type="component" value="Unassembled WGS sequence"/>
</dbReference>
<keyword evidence="5 6" id="KW-0040">ANK repeat</keyword>
<protein>
    <recommendedName>
        <fullName evidence="9">PHD-type domain-containing protein</fullName>
    </recommendedName>
</protein>
<dbReference type="OrthoDB" id="409865at2759"/>
<feature type="compositionally biased region" description="Low complexity" evidence="8">
    <location>
        <begin position="21"/>
        <end position="39"/>
    </location>
</feature>
<evidence type="ECO:0000256" key="1">
    <source>
        <dbReference type="ARBA" id="ARBA00022723"/>
    </source>
</evidence>
<dbReference type="InterPro" id="IPR023696">
    <property type="entry name" value="Ureohydrolase_dom_sf"/>
</dbReference>
<dbReference type="GO" id="GO:0008270">
    <property type="term" value="F:zinc ion binding"/>
    <property type="evidence" value="ECO:0007669"/>
    <property type="project" value="UniProtKB-KW"/>
</dbReference>
<dbReference type="PROSITE" id="PS01359">
    <property type="entry name" value="ZF_PHD_1"/>
    <property type="match status" value="1"/>
</dbReference>
<feature type="repeat" description="ANK" evidence="6">
    <location>
        <begin position="1267"/>
        <end position="1299"/>
    </location>
</feature>
<dbReference type="Pfam" id="PF00023">
    <property type="entry name" value="Ank"/>
    <property type="match status" value="1"/>
</dbReference>
<gene>
    <name evidence="10" type="ORF">FOZ61_008983</name>
</gene>
<feature type="region of interest" description="Disordered" evidence="8">
    <location>
        <begin position="1"/>
        <end position="40"/>
    </location>
</feature>
<evidence type="ECO:0000256" key="7">
    <source>
        <dbReference type="PROSITE-ProRule" id="PRU00146"/>
    </source>
</evidence>
<dbReference type="EMBL" id="JABAHT010000621">
    <property type="protein sequence ID" value="KAF4653448.1"/>
    <property type="molecule type" value="Genomic_DNA"/>
</dbReference>
<dbReference type="SUPFAM" id="SSF48403">
    <property type="entry name" value="Ankyrin repeat"/>
    <property type="match status" value="2"/>
</dbReference>